<dbReference type="Proteomes" id="UP000001307">
    <property type="component" value="Unassembled WGS sequence"/>
</dbReference>
<organism evidence="3">
    <name type="scientific">Oikopleura dioica</name>
    <name type="common">Tunicate</name>
    <dbReference type="NCBI Taxonomy" id="34765"/>
    <lineage>
        <taxon>Eukaryota</taxon>
        <taxon>Metazoa</taxon>
        <taxon>Chordata</taxon>
        <taxon>Tunicata</taxon>
        <taxon>Appendicularia</taxon>
        <taxon>Copelata</taxon>
        <taxon>Oikopleuridae</taxon>
        <taxon>Oikopleura</taxon>
    </lineage>
</organism>
<proteinExistence type="predicted"/>
<dbReference type="AlphaFoldDB" id="E4XGR5"/>
<keyword evidence="4" id="KW-1185">Reference proteome</keyword>
<keyword evidence="2" id="KW-0472">Membrane</keyword>
<dbReference type="Gene3D" id="1.20.1070.10">
    <property type="entry name" value="Rhodopsin 7-helix transmembrane proteins"/>
    <property type="match status" value="1"/>
</dbReference>
<evidence type="ECO:0000313" key="3">
    <source>
        <dbReference type="EMBL" id="CBY09863.1"/>
    </source>
</evidence>
<name>E4XGR5_OIKDI</name>
<dbReference type="EMBL" id="FN653049">
    <property type="protein sequence ID" value="CBY09863.1"/>
    <property type="molecule type" value="Genomic_DNA"/>
</dbReference>
<reference evidence="3" key="1">
    <citation type="journal article" date="2010" name="Science">
        <title>Plasticity of animal genome architecture unmasked by rapid evolution of a pelagic tunicate.</title>
        <authorList>
            <person name="Denoeud F."/>
            <person name="Henriet S."/>
            <person name="Mungpakdee S."/>
            <person name="Aury J.M."/>
            <person name="Da Silva C."/>
            <person name="Brinkmann H."/>
            <person name="Mikhaleva J."/>
            <person name="Olsen L.C."/>
            <person name="Jubin C."/>
            <person name="Canestro C."/>
            <person name="Bouquet J.M."/>
            <person name="Danks G."/>
            <person name="Poulain J."/>
            <person name="Campsteijn C."/>
            <person name="Adamski M."/>
            <person name="Cross I."/>
            <person name="Yadetie F."/>
            <person name="Muffato M."/>
            <person name="Louis A."/>
            <person name="Butcher S."/>
            <person name="Tsagkogeorga G."/>
            <person name="Konrad A."/>
            <person name="Singh S."/>
            <person name="Jensen M.F."/>
            <person name="Cong E.H."/>
            <person name="Eikeseth-Otteraa H."/>
            <person name="Noel B."/>
            <person name="Anthouard V."/>
            <person name="Porcel B.M."/>
            <person name="Kachouri-Lafond R."/>
            <person name="Nishino A."/>
            <person name="Ugolini M."/>
            <person name="Chourrout P."/>
            <person name="Nishida H."/>
            <person name="Aasland R."/>
            <person name="Huzurbazar S."/>
            <person name="Westhof E."/>
            <person name="Delsuc F."/>
            <person name="Lehrach H."/>
            <person name="Reinhardt R."/>
            <person name="Weissenbach J."/>
            <person name="Roy S.W."/>
            <person name="Artiguenave F."/>
            <person name="Postlethwait J.H."/>
            <person name="Manak J.R."/>
            <person name="Thompson E.M."/>
            <person name="Jaillon O."/>
            <person name="Du Pasquier L."/>
            <person name="Boudinot P."/>
            <person name="Liberles D.A."/>
            <person name="Volff J.N."/>
            <person name="Philippe H."/>
            <person name="Lenhard B."/>
            <person name="Roest Crollius H."/>
            <person name="Wincker P."/>
            <person name="Chourrout D."/>
        </authorList>
    </citation>
    <scope>NUCLEOTIDE SEQUENCE [LARGE SCALE GENOMIC DNA]</scope>
</reference>
<protein>
    <recommendedName>
        <fullName evidence="5">G-protein coupled receptors family 1 profile domain-containing protein</fullName>
    </recommendedName>
</protein>
<feature type="transmembrane region" description="Helical" evidence="2">
    <location>
        <begin position="79"/>
        <end position="102"/>
    </location>
</feature>
<evidence type="ECO:0000313" key="4">
    <source>
        <dbReference type="Proteomes" id="UP000001307"/>
    </source>
</evidence>
<sequence>MAEIFEVDKFRATPWPSCSLSDDDPKQSANMWMITTAIFFLLPLIIFLIFAIATMISLKKRNFRFREISTWQHSERTSIIRLFGVMSSYVIGYFPLALYYAISTTRTVYHAVLVGLETDSIEGDDGTNEEDFVTHTAKIDYGFAISAFFLRRIVELFSPIFHVYLSQRLVKTYNKKKTTIDEGKNKNRKMSITKQPSTDTICTNY</sequence>
<feature type="compositionally biased region" description="Polar residues" evidence="1">
    <location>
        <begin position="192"/>
        <end position="205"/>
    </location>
</feature>
<dbReference type="OrthoDB" id="10428543at2759"/>
<evidence type="ECO:0008006" key="5">
    <source>
        <dbReference type="Google" id="ProtNLM"/>
    </source>
</evidence>
<keyword evidence="2" id="KW-0812">Transmembrane</keyword>
<feature type="transmembrane region" description="Helical" evidence="2">
    <location>
        <begin position="31"/>
        <end position="58"/>
    </location>
</feature>
<gene>
    <name evidence="3" type="ORF">GSOID_T00010680001</name>
</gene>
<evidence type="ECO:0000256" key="1">
    <source>
        <dbReference type="SAM" id="MobiDB-lite"/>
    </source>
</evidence>
<feature type="region of interest" description="Disordered" evidence="1">
    <location>
        <begin position="184"/>
        <end position="205"/>
    </location>
</feature>
<dbReference type="InParanoid" id="E4XGR5"/>
<dbReference type="SUPFAM" id="SSF81321">
    <property type="entry name" value="Family A G protein-coupled receptor-like"/>
    <property type="match status" value="1"/>
</dbReference>
<accession>E4XGR5</accession>
<evidence type="ECO:0000256" key="2">
    <source>
        <dbReference type="SAM" id="Phobius"/>
    </source>
</evidence>
<keyword evidence="2" id="KW-1133">Transmembrane helix</keyword>